<dbReference type="AlphaFoldDB" id="A0AAD4LNH6"/>
<dbReference type="Proteomes" id="UP001201163">
    <property type="component" value="Unassembled WGS sequence"/>
</dbReference>
<protein>
    <recommendedName>
        <fullName evidence="3">Glycoside hydrolase family 79 protein</fullName>
    </recommendedName>
</protein>
<comment type="caution">
    <text evidence="1">The sequence shown here is derived from an EMBL/GenBank/DDBJ whole genome shotgun (WGS) entry which is preliminary data.</text>
</comment>
<organism evidence="1 2">
    <name type="scientific">Lactarius akahatsu</name>
    <dbReference type="NCBI Taxonomy" id="416441"/>
    <lineage>
        <taxon>Eukaryota</taxon>
        <taxon>Fungi</taxon>
        <taxon>Dikarya</taxon>
        <taxon>Basidiomycota</taxon>
        <taxon>Agaricomycotina</taxon>
        <taxon>Agaricomycetes</taxon>
        <taxon>Russulales</taxon>
        <taxon>Russulaceae</taxon>
        <taxon>Lactarius</taxon>
    </lineage>
</organism>
<dbReference type="PANTHER" id="PTHR36183">
    <property type="entry name" value="BETA-GLUCURONIDASE"/>
    <property type="match status" value="1"/>
</dbReference>
<dbReference type="InterPro" id="IPR052974">
    <property type="entry name" value="GH79_Enzymes"/>
</dbReference>
<evidence type="ECO:0000313" key="1">
    <source>
        <dbReference type="EMBL" id="KAH8994819.1"/>
    </source>
</evidence>
<name>A0AAD4LNH6_9AGAM</name>
<evidence type="ECO:0000313" key="2">
    <source>
        <dbReference type="Proteomes" id="UP001201163"/>
    </source>
</evidence>
<sequence length="395" mass="42505">MLPSAVHLTFSSHCPKSRRLLSCYFCLYWTGVVCHQRRQSRSPSLTAPSSAQVLLRSLVSNTIFFNTLDNLRGLAGEPVVIRIGANSEDRTNFDPSVSVQPVLMNVDVCNSEFLELSTMVPCLGITSHLGGQFNLATASLEATAIANAFASLPFNDLDVTLEAIEVGNEADLYISNRVRDSSFDVQQYVSQWTAFTENVTAAVNDVLGKRVPLQGAAFAEPSHTAAYIVPCGFADQAVCSRPSLVQSCHGLLQDHYSGSFCAGTHGVLQDFISKSGTGATPRAGAALWGLDFALLAGQLGITRVYFQNLGHKYNFPLASHIQSLYYAGIIAAEAIGPSVLTRVFELEIKDTRVFGHVFFEGPAVFIVLDTFTSGQTYETADGKVAGTLATKPCLA</sequence>
<evidence type="ECO:0008006" key="3">
    <source>
        <dbReference type="Google" id="ProtNLM"/>
    </source>
</evidence>
<dbReference type="Gene3D" id="3.20.20.80">
    <property type="entry name" value="Glycosidases"/>
    <property type="match status" value="1"/>
</dbReference>
<keyword evidence="2" id="KW-1185">Reference proteome</keyword>
<accession>A0AAD4LNH6</accession>
<dbReference type="PANTHER" id="PTHR36183:SF2">
    <property type="entry name" value="BETA-GLUCURONIDASE C-TERMINAL DOMAIN-CONTAINING PROTEIN"/>
    <property type="match status" value="1"/>
</dbReference>
<proteinExistence type="predicted"/>
<dbReference type="EMBL" id="JAKELL010000013">
    <property type="protein sequence ID" value="KAH8994819.1"/>
    <property type="molecule type" value="Genomic_DNA"/>
</dbReference>
<reference evidence="1" key="1">
    <citation type="submission" date="2022-01" db="EMBL/GenBank/DDBJ databases">
        <title>Comparative genomics reveals a dynamic genome evolution in the ectomycorrhizal milk-cap (Lactarius) mushrooms.</title>
        <authorList>
            <consortium name="DOE Joint Genome Institute"/>
            <person name="Lebreton A."/>
            <person name="Tang N."/>
            <person name="Kuo A."/>
            <person name="LaButti K."/>
            <person name="Drula E."/>
            <person name="Barry K."/>
            <person name="Clum A."/>
            <person name="Lipzen A."/>
            <person name="Mousain D."/>
            <person name="Ng V."/>
            <person name="Wang R."/>
            <person name="Wang X."/>
            <person name="Dai Y."/>
            <person name="Henrissat B."/>
            <person name="Grigoriev I.V."/>
            <person name="Guerin-Laguette A."/>
            <person name="Yu F."/>
            <person name="Martin F.M."/>
        </authorList>
    </citation>
    <scope>NUCLEOTIDE SEQUENCE</scope>
    <source>
        <strain evidence="1">QP</strain>
    </source>
</reference>
<gene>
    <name evidence="1" type="ORF">EDB92DRAFT_1934109</name>
</gene>